<evidence type="ECO:0000256" key="1">
    <source>
        <dbReference type="SAM" id="SignalP"/>
    </source>
</evidence>
<evidence type="ECO:0000259" key="2">
    <source>
        <dbReference type="Pfam" id="PF00675"/>
    </source>
</evidence>
<gene>
    <name evidence="4" type="ORF">Q0590_12700</name>
</gene>
<feature type="chain" id="PRO_5045055157" evidence="1">
    <location>
        <begin position="24"/>
        <end position="470"/>
    </location>
</feature>
<feature type="domain" description="Peptidase M16 C-terminal" evidence="3">
    <location>
        <begin position="201"/>
        <end position="378"/>
    </location>
</feature>
<accession>A0ABT8R4W6</accession>
<dbReference type="Pfam" id="PF00675">
    <property type="entry name" value="Peptidase_M16"/>
    <property type="match status" value="1"/>
</dbReference>
<dbReference type="Proteomes" id="UP001168528">
    <property type="component" value="Unassembled WGS sequence"/>
</dbReference>
<keyword evidence="1" id="KW-0732">Signal</keyword>
<dbReference type="PANTHER" id="PTHR11851">
    <property type="entry name" value="METALLOPROTEASE"/>
    <property type="match status" value="1"/>
</dbReference>
<dbReference type="InterPro" id="IPR007863">
    <property type="entry name" value="Peptidase_M16_C"/>
</dbReference>
<dbReference type="InterPro" id="IPR011249">
    <property type="entry name" value="Metalloenz_LuxS/M16"/>
</dbReference>
<dbReference type="Gene3D" id="3.30.830.10">
    <property type="entry name" value="Metalloenzyme, LuxS/M16 peptidase-like"/>
    <property type="match status" value="2"/>
</dbReference>
<dbReference type="RefSeq" id="WP_302037924.1">
    <property type="nucleotide sequence ID" value="NZ_JAUKPO010000006.1"/>
</dbReference>
<dbReference type="InterPro" id="IPR011765">
    <property type="entry name" value="Pept_M16_N"/>
</dbReference>
<organism evidence="4 5">
    <name type="scientific">Rhodocytophaga aerolata</name>
    <dbReference type="NCBI Taxonomy" id="455078"/>
    <lineage>
        <taxon>Bacteria</taxon>
        <taxon>Pseudomonadati</taxon>
        <taxon>Bacteroidota</taxon>
        <taxon>Cytophagia</taxon>
        <taxon>Cytophagales</taxon>
        <taxon>Rhodocytophagaceae</taxon>
        <taxon>Rhodocytophaga</taxon>
    </lineage>
</organism>
<dbReference type="EMBL" id="JAUKPO010000006">
    <property type="protein sequence ID" value="MDO1447120.1"/>
    <property type="molecule type" value="Genomic_DNA"/>
</dbReference>
<name>A0ABT8R4W6_9BACT</name>
<dbReference type="SUPFAM" id="SSF63411">
    <property type="entry name" value="LuxS/MPP-like metallohydrolase"/>
    <property type="match status" value="2"/>
</dbReference>
<comment type="caution">
    <text evidence="4">The sequence shown here is derived from an EMBL/GenBank/DDBJ whole genome shotgun (WGS) entry which is preliminary data.</text>
</comment>
<dbReference type="PANTHER" id="PTHR11851:SF224">
    <property type="entry name" value="PROCESSING PROTEASE"/>
    <property type="match status" value="1"/>
</dbReference>
<dbReference type="Pfam" id="PF05193">
    <property type="entry name" value="Peptidase_M16_C"/>
    <property type="match status" value="1"/>
</dbReference>
<evidence type="ECO:0000259" key="3">
    <source>
        <dbReference type="Pfam" id="PF05193"/>
    </source>
</evidence>
<evidence type="ECO:0000313" key="4">
    <source>
        <dbReference type="EMBL" id="MDO1447120.1"/>
    </source>
</evidence>
<reference evidence="4" key="1">
    <citation type="submission" date="2023-07" db="EMBL/GenBank/DDBJ databases">
        <title>The genome sequence of Rhodocytophaga aerolata KACC 12507.</title>
        <authorList>
            <person name="Zhang X."/>
        </authorList>
    </citation>
    <scope>NUCLEOTIDE SEQUENCE</scope>
    <source>
        <strain evidence="4">KACC 12507</strain>
    </source>
</reference>
<feature type="domain" description="Peptidase M16 N-terminal" evidence="2">
    <location>
        <begin position="55"/>
        <end position="194"/>
    </location>
</feature>
<protein>
    <submittedName>
        <fullName evidence="4">Pitrilysin family protein</fullName>
    </submittedName>
</protein>
<dbReference type="InterPro" id="IPR050361">
    <property type="entry name" value="MPP/UQCRC_Complex"/>
</dbReference>
<sequence>MQFFRKRYILLFFQLLISSVIFAQAKTARPGSFTLPPYTKFTLSNGLTVYLMEQHEVPVIHVSALFPAGAIQDEKKAGLASLTADALLFGTKSYTKSQIEEQMDFLGASVNTYAAQEYAAVQVSFMATHQDKVLPILKEIMVNPVFTEEEFVKKQKRLAVELDQQRESPREVIGTYFNSFLYGDHPYGNPLSGTKATVSALSVADAKDFYSTYYTPNGSAIALVGDFKTKDMRSKLEKLLKDWKKKENTAIKAKEVPLPLYQKNRVLLVNKDNATETTFYIGAPGISRNNPDYVAIQVINTVLGGRFTSWLNDELRVNSGLTYGARSSFTPLKTNGSFTISTFTKTATTTEAIDLALEVVNRLHSKGIDEETLSSAKNYIKGQFPPRFETSGDLASLLTSMFWYTFDESYINTFQQKVDELTTAKAKEIITRYFPKENLQFVLIGKASEIQDKVKKYGEITVKQITADEF</sequence>
<keyword evidence="5" id="KW-1185">Reference proteome</keyword>
<proteinExistence type="predicted"/>
<evidence type="ECO:0000313" key="5">
    <source>
        <dbReference type="Proteomes" id="UP001168528"/>
    </source>
</evidence>
<feature type="signal peptide" evidence="1">
    <location>
        <begin position="1"/>
        <end position="23"/>
    </location>
</feature>